<comment type="caution">
    <text evidence="2">The sequence shown here is derived from an EMBL/GenBank/DDBJ whole genome shotgun (WGS) entry which is preliminary data.</text>
</comment>
<keyword evidence="2" id="KW-0449">Lipoprotein</keyword>
<protein>
    <submittedName>
        <fullName evidence="2">Gliding motility lipoprotein GldH</fullName>
    </submittedName>
</protein>
<name>A0ABT6FU47_9FLAO</name>
<accession>A0ABT6FU47</accession>
<dbReference type="RefSeq" id="WP_277900506.1">
    <property type="nucleotide sequence ID" value="NZ_JAPMUA010000004.1"/>
</dbReference>
<gene>
    <name evidence="2" type="ORF">OSR52_12995</name>
</gene>
<dbReference type="InterPro" id="IPR020018">
    <property type="entry name" value="Motility-assoc_lipoprot_GldH"/>
</dbReference>
<feature type="chain" id="PRO_5046626625" evidence="1">
    <location>
        <begin position="23"/>
        <end position="162"/>
    </location>
</feature>
<proteinExistence type="predicted"/>
<keyword evidence="1" id="KW-0732">Signal</keyword>
<evidence type="ECO:0000313" key="3">
    <source>
        <dbReference type="Proteomes" id="UP001153642"/>
    </source>
</evidence>
<dbReference type="PROSITE" id="PS51257">
    <property type="entry name" value="PROKAR_LIPOPROTEIN"/>
    <property type="match status" value="1"/>
</dbReference>
<sequence>MYKRLISLFLIIFIVAACNSNAVYGEYKAIKGSWGKGEKVDFTFVPPDSLNAYNVFINLRNDEKYPFSNLFLIVNLDFPNGKTVSDTLEYEMAKPNGEWLGKGFSSVKENKLFYKENVVFPTMGTYRIAIEHAMRKNGNVSGVPSLKGITDIGISIEKSAEK</sequence>
<dbReference type="Proteomes" id="UP001153642">
    <property type="component" value="Unassembled WGS sequence"/>
</dbReference>
<evidence type="ECO:0000313" key="2">
    <source>
        <dbReference type="EMBL" id="MDG3586786.1"/>
    </source>
</evidence>
<dbReference type="NCBIfam" id="TIGR03511">
    <property type="entry name" value="GldH_lipo"/>
    <property type="match status" value="1"/>
</dbReference>
<dbReference type="Pfam" id="PF14109">
    <property type="entry name" value="GldH_lipo"/>
    <property type="match status" value="1"/>
</dbReference>
<feature type="signal peptide" evidence="1">
    <location>
        <begin position="1"/>
        <end position="22"/>
    </location>
</feature>
<reference evidence="2" key="1">
    <citation type="submission" date="2022-11" db="EMBL/GenBank/DDBJ databases">
        <title>High-quality draft genome sequence of Galbibacter sp. strain CMA-7.</title>
        <authorList>
            <person name="Wei L."/>
            <person name="Dong C."/>
            <person name="Shao Z."/>
        </authorList>
    </citation>
    <scope>NUCLEOTIDE SEQUENCE</scope>
    <source>
        <strain evidence="2">CMA-7</strain>
    </source>
</reference>
<keyword evidence="3" id="KW-1185">Reference proteome</keyword>
<dbReference type="EMBL" id="JAPMUA010000004">
    <property type="protein sequence ID" value="MDG3586786.1"/>
    <property type="molecule type" value="Genomic_DNA"/>
</dbReference>
<organism evidence="2 3">
    <name type="scientific">Galbibacter pacificus</name>
    <dbReference type="NCBI Taxonomy" id="2996052"/>
    <lineage>
        <taxon>Bacteria</taxon>
        <taxon>Pseudomonadati</taxon>
        <taxon>Bacteroidota</taxon>
        <taxon>Flavobacteriia</taxon>
        <taxon>Flavobacteriales</taxon>
        <taxon>Flavobacteriaceae</taxon>
        <taxon>Galbibacter</taxon>
    </lineage>
</organism>
<evidence type="ECO:0000256" key="1">
    <source>
        <dbReference type="SAM" id="SignalP"/>
    </source>
</evidence>